<sequence length="88" mass="9332">MGVGNKGNPRNGEHQALSLNHLLSGRKILIVDDNSVNRTVAAGALKKYGAGVVCVSSGIEAITMLTPPHEFDACFMDIQMPEMDGYAS</sequence>
<comment type="caution">
    <text evidence="6">The sequence shown here is derived from an EMBL/GenBank/DDBJ whole genome shotgun (WGS) entry which is preliminary data.</text>
</comment>
<name>A0A392SQL2_9FABA</name>
<dbReference type="EMBL" id="LXQA010420291">
    <property type="protein sequence ID" value="MCI50687.1"/>
    <property type="molecule type" value="Genomic_DNA"/>
</dbReference>
<evidence type="ECO:0000313" key="6">
    <source>
        <dbReference type="EMBL" id="MCI50687.1"/>
    </source>
</evidence>
<keyword evidence="7" id="KW-1185">Reference proteome</keyword>
<dbReference type="SUPFAM" id="SSF52172">
    <property type="entry name" value="CheY-like"/>
    <property type="match status" value="1"/>
</dbReference>
<dbReference type="InterPro" id="IPR011006">
    <property type="entry name" value="CheY-like_superfamily"/>
</dbReference>
<dbReference type="GO" id="GO:0000160">
    <property type="term" value="P:phosphorelay signal transduction system"/>
    <property type="evidence" value="ECO:0007669"/>
    <property type="project" value="InterPro"/>
</dbReference>
<dbReference type="PROSITE" id="PS50110">
    <property type="entry name" value="RESPONSE_REGULATORY"/>
    <property type="match status" value="1"/>
</dbReference>
<dbReference type="Pfam" id="PF00072">
    <property type="entry name" value="Response_reg"/>
    <property type="match status" value="1"/>
</dbReference>
<dbReference type="PANTHER" id="PTHR43719">
    <property type="entry name" value="TWO-COMPONENT HISTIDINE KINASE"/>
    <property type="match status" value="1"/>
</dbReference>
<feature type="domain" description="Response regulatory" evidence="5">
    <location>
        <begin position="27"/>
        <end position="88"/>
    </location>
</feature>
<evidence type="ECO:0000256" key="2">
    <source>
        <dbReference type="ARBA" id="ARBA00012438"/>
    </source>
</evidence>
<feature type="modified residue" description="4-aspartylphosphate" evidence="4">
    <location>
        <position position="77"/>
    </location>
</feature>
<reference evidence="6 7" key="1">
    <citation type="journal article" date="2018" name="Front. Plant Sci.">
        <title>Red Clover (Trifolium pratense) and Zigzag Clover (T. medium) - A Picture of Genomic Similarities and Differences.</title>
        <authorList>
            <person name="Dluhosova J."/>
            <person name="Istvanek J."/>
            <person name="Nedelnik J."/>
            <person name="Repkova J."/>
        </authorList>
    </citation>
    <scope>NUCLEOTIDE SEQUENCE [LARGE SCALE GENOMIC DNA]</scope>
    <source>
        <strain evidence="7">cv. 10/8</strain>
        <tissue evidence="6">Leaf</tissue>
    </source>
</reference>
<organism evidence="6 7">
    <name type="scientific">Trifolium medium</name>
    <dbReference type="NCBI Taxonomy" id="97028"/>
    <lineage>
        <taxon>Eukaryota</taxon>
        <taxon>Viridiplantae</taxon>
        <taxon>Streptophyta</taxon>
        <taxon>Embryophyta</taxon>
        <taxon>Tracheophyta</taxon>
        <taxon>Spermatophyta</taxon>
        <taxon>Magnoliopsida</taxon>
        <taxon>eudicotyledons</taxon>
        <taxon>Gunneridae</taxon>
        <taxon>Pentapetalae</taxon>
        <taxon>rosids</taxon>
        <taxon>fabids</taxon>
        <taxon>Fabales</taxon>
        <taxon>Fabaceae</taxon>
        <taxon>Papilionoideae</taxon>
        <taxon>50 kb inversion clade</taxon>
        <taxon>NPAAA clade</taxon>
        <taxon>Hologalegina</taxon>
        <taxon>IRL clade</taxon>
        <taxon>Trifolieae</taxon>
        <taxon>Trifolium</taxon>
    </lineage>
</organism>
<dbReference type="EC" id="2.7.13.3" evidence="2"/>
<dbReference type="AlphaFoldDB" id="A0A392SQL2"/>
<dbReference type="InterPro" id="IPR050956">
    <property type="entry name" value="2C_system_His_kinase"/>
</dbReference>
<proteinExistence type="predicted"/>
<dbReference type="CDD" id="cd17546">
    <property type="entry name" value="REC_hyHK_CKI1_RcsC-like"/>
    <property type="match status" value="1"/>
</dbReference>
<accession>A0A392SQL2</accession>
<keyword evidence="3 4" id="KW-0597">Phosphoprotein</keyword>
<evidence type="ECO:0000256" key="1">
    <source>
        <dbReference type="ARBA" id="ARBA00000085"/>
    </source>
</evidence>
<dbReference type="InterPro" id="IPR001789">
    <property type="entry name" value="Sig_transdc_resp-reg_receiver"/>
</dbReference>
<comment type="catalytic activity">
    <reaction evidence="1">
        <text>ATP + protein L-histidine = ADP + protein N-phospho-L-histidine.</text>
        <dbReference type="EC" id="2.7.13.3"/>
    </reaction>
</comment>
<evidence type="ECO:0000256" key="4">
    <source>
        <dbReference type="PROSITE-ProRule" id="PRU00169"/>
    </source>
</evidence>
<keyword evidence="6" id="KW-0808">Transferase</keyword>
<evidence type="ECO:0000313" key="7">
    <source>
        <dbReference type="Proteomes" id="UP000265520"/>
    </source>
</evidence>
<keyword evidence="6" id="KW-0418">Kinase</keyword>
<dbReference type="Proteomes" id="UP000265520">
    <property type="component" value="Unassembled WGS sequence"/>
</dbReference>
<dbReference type="GO" id="GO:0004673">
    <property type="term" value="F:protein histidine kinase activity"/>
    <property type="evidence" value="ECO:0007669"/>
    <property type="project" value="UniProtKB-EC"/>
</dbReference>
<dbReference type="Gene3D" id="3.40.50.2300">
    <property type="match status" value="1"/>
</dbReference>
<evidence type="ECO:0000256" key="3">
    <source>
        <dbReference type="ARBA" id="ARBA00022553"/>
    </source>
</evidence>
<evidence type="ECO:0000259" key="5">
    <source>
        <dbReference type="PROSITE" id="PS50110"/>
    </source>
</evidence>
<dbReference type="PANTHER" id="PTHR43719:SF73">
    <property type="entry name" value="HISTIDINE KINASE 3"/>
    <property type="match status" value="1"/>
</dbReference>
<protein>
    <recommendedName>
        <fullName evidence="2">histidine kinase</fullName>
        <ecNumber evidence="2">2.7.13.3</ecNumber>
    </recommendedName>
</protein>
<dbReference type="GO" id="GO:0005634">
    <property type="term" value="C:nucleus"/>
    <property type="evidence" value="ECO:0007669"/>
    <property type="project" value="TreeGrafter"/>
</dbReference>